<dbReference type="EMBL" id="JAUNZN010000016">
    <property type="protein sequence ID" value="KAK4811998.1"/>
    <property type="molecule type" value="Genomic_DNA"/>
</dbReference>
<comment type="caution">
    <text evidence="1">The sequence shown here is derived from an EMBL/GenBank/DDBJ whole genome shotgun (WGS) entry which is preliminary data.</text>
</comment>
<name>A0AAN7RYB2_MYCAM</name>
<protein>
    <submittedName>
        <fullName evidence="1">Uncharacterized protein</fullName>
    </submittedName>
</protein>
<organism evidence="1 2">
    <name type="scientific">Mycteria americana</name>
    <name type="common">Wood stork</name>
    <dbReference type="NCBI Taxonomy" id="33587"/>
    <lineage>
        <taxon>Eukaryota</taxon>
        <taxon>Metazoa</taxon>
        <taxon>Chordata</taxon>
        <taxon>Craniata</taxon>
        <taxon>Vertebrata</taxon>
        <taxon>Euteleostomi</taxon>
        <taxon>Archelosauria</taxon>
        <taxon>Archosauria</taxon>
        <taxon>Dinosauria</taxon>
        <taxon>Saurischia</taxon>
        <taxon>Theropoda</taxon>
        <taxon>Coelurosauria</taxon>
        <taxon>Aves</taxon>
        <taxon>Neognathae</taxon>
        <taxon>Neoaves</taxon>
        <taxon>Aequornithes</taxon>
        <taxon>Ciconiiformes</taxon>
        <taxon>Ciconiidae</taxon>
        <taxon>Mycteria</taxon>
    </lineage>
</organism>
<reference evidence="1 2" key="1">
    <citation type="journal article" date="2023" name="J. Hered.">
        <title>Chromosome-level genome of the wood stork (Mycteria americana) provides insight into avian chromosome evolution.</title>
        <authorList>
            <person name="Flamio R. Jr."/>
            <person name="Ramstad K.M."/>
        </authorList>
    </citation>
    <scope>NUCLEOTIDE SEQUENCE [LARGE SCALE GENOMIC DNA]</scope>
    <source>
        <strain evidence="1">JAX WOST 10</strain>
    </source>
</reference>
<proteinExistence type="predicted"/>
<evidence type="ECO:0000313" key="2">
    <source>
        <dbReference type="Proteomes" id="UP001333110"/>
    </source>
</evidence>
<dbReference type="AlphaFoldDB" id="A0AAN7RYB2"/>
<gene>
    <name evidence="1" type="ORF">QYF61_022994</name>
</gene>
<keyword evidence="2" id="KW-1185">Reference proteome</keyword>
<sequence>MRGSREGGADLFFLVSGDRMRGNGLKLHQGKFRLDIRKKFFPERVVKHWNKLPREWSQPQACRLYPHLKKCEENENASWTVVCKTFSATEKNNSVYYTMKSLGDRKGRTYSDLLLT</sequence>
<accession>A0AAN7RYB2</accession>
<evidence type="ECO:0000313" key="1">
    <source>
        <dbReference type="EMBL" id="KAK4811998.1"/>
    </source>
</evidence>
<dbReference type="Proteomes" id="UP001333110">
    <property type="component" value="Unassembled WGS sequence"/>
</dbReference>